<name>A0A426TTJ1_9CHLR</name>
<evidence type="ECO:0000256" key="2">
    <source>
        <dbReference type="SAM" id="SignalP"/>
    </source>
</evidence>
<reference evidence="3 4" key="1">
    <citation type="submission" date="2018-12" db="EMBL/GenBank/DDBJ databases">
        <title>Genome Sequence of Candidatus Viridilinea halotolerans isolated from saline sulfide-rich spring.</title>
        <authorList>
            <person name="Grouzdev D.S."/>
            <person name="Burganskaya E.I."/>
            <person name="Krutkina M.S."/>
            <person name="Sukhacheva M.V."/>
            <person name="Gorlenko V.M."/>
        </authorList>
    </citation>
    <scope>NUCLEOTIDE SEQUENCE [LARGE SCALE GENOMIC DNA]</scope>
    <source>
        <strain evidence="3">Chok-6</strain>
    </source>
</reference>
<evidence type="ECO:0000256" key="1">
    <source>
        <dbReference type="SAM" id="MobiDB-lite"/>
    </source>
</evidence>
<keyword evidence="2" id="KW-0732">Signal</keyword>
<dbReference type="AlphaFoldDB" id="A0A426TTJ1"/>
<evidence type="ECO:0000313" key="3">
    <source>
        <dbReference type="EMBL" id="RRR67973.1"/>
    </source>
</evidence>
<accession>A0A426TTJ1</accession>
<protein>
    <submittedName>
        <fullName evidence="3">Uncharacterized protein</fullName>
    </submittedName>
</protein>
<feature type="chain" id="PRO_5018988717" evidence="2">
    <location>
        <begin position="18"/>
        <end position="295"/>
    </location>
</feature>
<feature type="region of interest" description="Disordered" evidence="1">
    <location>
        <begin position="19"/>
        <end position="44"/>
    </location>
</feature>
<evidence type="ECO:0000313" key="4">
    <source>
        <dbReference type="Proteomes" id="UP000280307"/>
    </source>
</evidence>
<dbReference type="EMBL" id="RSAS01000754">
    <property type="protein sequence ID" value="RRR67973.1"/>
    <property type="molecule type" value="Genomic_DNA"/>
</dbReference>
<feature type="compositionally biased region" description="Low complexity" evidence="1">
    <location>
        <begin position="19"/>
        <end position="40"/>
    </location>
</feature>
<organism evidence="3 4">
    <name type="scientific">Candidatus Viridilinea halotolerans</name>
    <dbReference type="NCBI Taxonomy" id="2491704"/>
    <lineage>
        <taxon>Bacteria</taxon>
        <taxon>Bacillati</taxon>
        <taxon>Chloroflexota</taxon>
        <taxon>Chloroflexia</taxon>
        <taxon>Chloroflexales</taxon>
        <taxon>Chloroflexineae</taxon>
        <taxon>Oscillochloridaceae</taxon>
        <taxon>Candidatus Viridilinea</taxon>
    </lineage>
</organism>
<sequence>MLLIIMLSLVGCMGATTITSPTSTPAPTPTQTRAPAHAPTVTPQADAGPWRVIEVGEEVQIAYRQGANYPQVAVLHTSSSYFRLIPGPSAGWGTSVVLLPSFWSQARCAPTGLCQGAPVRAAWELMDADLLLKVTGEIGGLVVTVDVRIMPPEFDQALSATVSGSVTGELSLDERPGEAFKVVFLSSMWIAPTMWDAQQAGAECRTLALPGEGWIVQPPITTTQLWLEGGSSTWKPNAPTIAITLDRPLAVTGWVTPSNDPNDDNVGFWAAADAVLPAWRYTITALLGTERIGCD</sequence>
<feature type="signal peptide" evidence="2">
    <location>
        <begin position="1"/>
        <end position="17"/>
    </location>
</feature>
<proteinExistence type="predicted"/>
<dbReference type="Proteomes" id="UP000280307">
    <property type="component" value="Unassembled WGS sequence"/>
</dbReference>
<gene>
    <name evidence="3" type="ORF">EI684_18200</name>
</gene>
<comment type="caution">
    <text evidence="3">The sequence shown here is derived from an EMBL/GenBank/DDBJ whole genome shotgun (WGS) entry which is preliminary data.</text>
</comment>